<protein>
    <submittedName>
        <fullName evidence="1">Uncharacterized protein</fullName>
    </submittedName>
</protein>
<evidence type="ECO:0000313" key="1">
    <source>
        <dbReference type="EMBL" id="AIR61556.1"/>
    </source>
</evidence>
<dbReference type="AlphaFoldDB" id="A0AAN0VU47"/>
<dbReference type="Proteomes" id="UP000029516">
    <property type="component" value="Chromosome"/>
</dbReference>
<dbReference type="EMBL" id="CP009458">
    <property type="protein sequence ID" value="AIR61556.1"/>
    <property type="molecule type" value="Genomic_DNA"/>
</dbReference>
<sequence length="303" mass="35408">MLLPGYEPRIGTSLAKVEYELSLEYQLEKVIWCAEKFREKLKTDTHVNDLDHDTYFSLDTLVTATATLVEFYYSNVIYSLISTIIDEPKKVEFRGLDESNLEQRKKEIFRNFRIGELTQGDDNFKKAHRKKCSEHFDKYLEFIISGRYDVLFEINNHIKHNGRLRGFYLKIRSTREEFIKSHFLLFTNESEYLFKNKTIKKLLEADYNSASENISELVIGDMTCSIVKKYGNFTFFSMDNVIYVKSNIGAGLTSNSIVHMSYRLSLEILGHLINAKKGQITTLNKLNQFRKKIECEMESITLV</sequence>
<organism evidence="1 2">
    <name type="scientific">Cedecea neteri</name>
    <dbReference type="NCBI Taxonomy" id="158822"/>
    <lineage>
        <taxon>Bacteria</taxon>
        <taxon>Pseudomonadati</taxon>
        <taxon>Pseudomonadota</taxon>
        <taxon>Gammaproteobacteria</taxon>
        <taxon>Enterobacterales</taxon>
        <taxon>Enterobacteriaceae</taxon>
        <taxon>Cedecea</taxon>
    </lineage>
</organism>
<evidence type="ECO:0000313" key="2">
    <source>
        <dbReference type="Proteomes" id="UP000029516"/>
    </source>
</evidence>
<name>A0AAN0VU47_9ENTR</name>
<gene>
    <name evidence="1" type="ORF">LH23_13095</name>
</gene>
<dbReference type="KEGG" id="cem:LH23_13095"/>
<reference evidence="1 2" key="1">
    <citation type="submission" date="2014-09" db="EMBL/GenBank/DDBJ databases">
        <authorList>
            <person name="Chan K.-G."/>
        </authorList>
    </citation>
    <scope>NUCLEOTIDE SEQUENCE [LARGE SCALE GENOMIC DNA]</scope>
    <source>
        <strain evidence="1 2">M006</strain>
    </source>
</reference>
<accession>A0AAN0VU47</accession>
<proteinExistence type="predicted"/>